<dbReference type="InParanoid" id="A0A5C3PD10"/>
<proteinExistence type="predicted"/>
<evidence type="ECO:0000313" key="1">
    <source>
        <dbReference type="EMBL" id="TFK86110.1"/>
    </source>
</evidence>
<dbReference type="Proteomes" id="UP000308197">
    <property type="component" value="Unassembled WGS sequence"/>
</dbReference>
<keyword evidence="2" id="KW-1185">Reference proteome</keyword>
<reference evidence="1 2" key="1">
    <citation type="journal article" date="2019" name="Nat. Ecol. Evol.">
        <title>Megaphylogeny resolves global patterns of mushroom evolution.</title>
        <authorList>
            <person name="Varga T."/>
            <person name="Krizsan K."/>
            <person name="Foldi C."/>
            <person name="Dima B."/>
            <person name="Sanchez-Garcia M."/>
            <person name="Sanchez-Ramirez S."/>
            <person name="Szollosi G.J."/>
            <person name="Szarkandi J.G."/>
            <person name="Papp V."/>
            <person name="Albert L."/>
            <person name="Andreopoulos W."/>
            <person name="Angelini C."/>
            <person name="Antonin V."/>
            <person name="Barry K.W."/>
            <person name="Bougher N.L."/>
            <person name="Buchanan P."/>
            <person name="Buyck B."/>
            <person name="Bense V."/>
            <person name="Catcheside P."/>
            <person name="Chovatia M."/>
            <person name="Cooper J."/>
            <person name="Damon W."/>
            <person name="Desjardin D."/>
            <person name="Finy P."/>
            <person name="Geml J."/>
            <person name="Haridas S."/>
            <person name="Hughes K."/>
            <person name="Justo A."/>
            <person name="Karasinski D."/>
            <person name="Kautmanova I."/>
            <person name="Kiss B."/>
            <person name="Kocsube S."/>
            <person name="Kotiranta H."/>
            <person name="LaButti K.M."/>
            <person name="Lechner B.E."/>
            <person name="Liimatainen K."/>
            <person name="Lipzen A."/>
            <person name="Lukacs Z."/>
            <person name="Mihaltcheva S."/>
            <person name="Morgado L.N."/>
            <person name="Niskanen T."/>
            <person name="Noordeloos M.E."/>
            <person name="Ohm R.A."/>
            <person name="Ortiz-Santana B."/>
            <person name="Ovrebo C."/>
            <person name="Racz N."/>
            <person name="Riley R."/>
            <person name="Savchenko A."/>
            <person name="Shiryaev A."/>
            <person name="Soop K."/>
            <person name="Spirin V."/>
            <person name="Szebenyi C."/>
            <person name="Tomsovsky M."/>
            <person name="Tulloss R.E."/>
            <person name="Uehling J."/>
            <person name="Grigoriev I.V."/>
            <person name="Vagvolgyi C."/>
            <person name="Papp T."/>
            <person name="Martin F.M."/>
            <person name="Miettinen O."/>
            <person name="Hibbett D.S."/>
            <person name="Nagy L.G."/>
        </authorList>
    </citation>
    <scope>NUCLEOTIDE SEQUENCE [LARGE SCALE GENOMIC DNA]</scope>
    <source>
        <strain evidence="1 2">HHB13444</strain>
    </source>
</reference>
<dbReference type="AlphaFoldDB" id="A0A5C3PD10"/>
<accession>A0A5C3PD10</accession>
<sequence>METWSIRGGLGGGVDMDWRVESGEWRVESGLERCEDEMHHAESLSLEESDTTGSVDGGGGGLGLPGVTAVAIRNMHWQVAGDWRLETGNSRSSRCRVCHDHDMYHYVGYIVTVDRLLVLTSDYRQIIHWNHEVCSSVLLVL</sequence>
<evidence type="ECO:0000313" key="2">
    <source>
        <dbReference type="Proteomes" id="UP000308197"/>
    </source>
</evidence>
<gene>
    <name evidence="1" type="ORF">K466DRAFT_163604</name>
</gene>
<name>A0A5C3PD10_9APHY</name>
<organism evidence="1 2">
    <name type="scientific">Polyporus arcularius HHB13444</name>
    <dbReference type="NCBI Taxonomy" id="1314778"/>
    <lineage>
        <taxon>Eukaryota</taxon>
        <taxon>Fungi</taxon>
        <taxon>Dikarya</taxon>
        <taxon>Basidiomycota</taxon>
        <taxon>Agaricomycotina</taxon>
        <taxon>Agaricomycetes</taxon>
        <taxon>Polyporales</taxon>
        <taxon>Polyporaceae</taxon>
        <taxon>Polyporus</taxon>
    </lineage>
</organism>
<protein>
    <submittedName>
        <fullName evidence="1">Uncharacterized protein</fullName>
    </submittedName>
</protein>
<dbReference type="EMBL" id="ML211215">
    <property type="protein sequence ID" value="TFK86110.1"/>
    <property type="molecule type" value="Genomic_DNA"/>
</dbReference>